<evidence type="ECO:0000313" key="2">
    <source>
        <dbReference type="Proteomes" id="UP000095287"/>
    </source>
</evidence>
<reference evidence="3" key="1">
    <citation type="submission" date="2016-11" db="UniProtKB">
        <authorList>
            <consortium name="WormBaseParasite"/>
        </authorList>
    </citation>
    <scope>IDENTIFICATION</scope>
</reference>
<proteinExistence type="predicted"/>
<evidence type="ECO:0000313" key="3">
    <source>
        <dbReference type="WBParaSite" id="L893_g579.t1"/>
    </source>
</evidence>
<dbReference type="AlphaFoldDB" id="A0A1I8AGS6"/>
<accession>A0A1I8AGS6</accession>
<organism evidence="2 3">
    <name type="scientific">Steinernema glaseri</name>
    <dbReference type="NCBI Taxonomy" id="37863"/>
    <lineage>
        <taxon>Eukaryota</taxon>
        <taxon>Metazoa</taxon>
        <taxon>Ecdysozoa</taxon>
        <taxon>Nematoda</taxon>
        <taxon>Chromadorea</taxon>
        <taxon>Rhabditida</taxon>
        <taxon>Tylenchina</taxon>
        <taxon>Panagrolaimomorpha</taxon>
        <taxon>Strongyloidoidea</taxon>
        <taxon>Steinernematidae</taxon>
        <taxon>Steinernema</taxon>
    </lineage>
</organism>
<keyword evidence="2" id="KW-1185">Reference proteome</keyword>
<evidence type="ECO:0000256" key="1">
    <source>
        <dbReference type="SAM" id="MobiDB-lite"/>
    </source>
</evidence>
<feature type="region of interest" description="Disordered" evidence="1">
    <location>
        <begin position="75"/>
        <end position="99"/>
    </location>
</feature>
<name>A0A1I8AGS6_9BILA</name>
<protein>
    <submittedName>
        <fullName evidence="3">PHB domain-containing protein</fullName>
    </submittedName>
</protein>
<dbReference type="WBParaSite" id="L893_g579.t1">
    <property type="protein sequence ID" value="L893_g579.t1"/>
    <property type="gene ID" value="L893_g579"/>
</dbReference>
<dbReference type="Proteomes" id="UP000095287">
    <property type="component" value="Unplaced"/>
</dbReference>
<sequence>MSLAKQKFDEQDRVAAEGSKAMKKLLLQSCEQILAERLILTPTDVVIFTKIRTIYEEEREVSSAEIFQNIGHQRADDLPEDWNDGWALDSPGPSAPSSS</sequence>